<dbReference type="Pfam" id="PF09754">
    <property type="entry name" value="PAC2"/>
    <property type="match status" value="1"/>
</dbReference>
<protein>
    <submittedName>
        <fullName evidence="1">Carboxylate--amine ligase</fullName>
    </submittedName>
</protein>
<evidence type="ECO:0000313" key="2">
    <source>
        <dbReference type="Proteomes" id="UP000610960"/>
    </source>
</evidence>
<sequence>MESQASLLEVKLKSIPRDPRNMLVLSCPEPSLASVVSIEYVIDALKMEEIGAIKIGSISPVITVIEGVAKLPYRLFYKRDSNLVTIRQHVPIPPNAYKLFIEKILDWADENGITKVVCLTSIPALGDAETDNIYFVTEESHVQEFKSLGLVPLSEATLTGLEAEFLDAVLSRGTLTGALLLAESKLLTSINNLVKTGRIASSQDVLFILNQTVGRFGPDVSAAIKLIRGISLLTGINVSMDNLEEHAKKYAFLIEKNLEEYFKQPEKERVPTVL</sequence>
<reference evidence="1" key="1">
    <citation type="journal article" date="2014" name="Int. J. Syst. Evol. Microbiol.">
        <title>Complete genome sequence of Corynebacterium casei LMG S-19264T (=DSM 44701T), isolated from a smear-ripened cheese.</title>
        <authorList>
            <consortium name="US DOE Joint Genome Institute (JGI-PGF)"/>
            <person name="Walter F."/>
            <person name="Albersmeier A."/>
            <person name="Kalinowski J."/>
            <person name="Ruckert C."/>
        </authorList>
    </citation>
    <scope>NUCLEOTIDE SEQUENCE</scope>
    <source>
        <strain evidence="1">JCM 10088</strain>
    </source>
</reference>
<dbReference type="OrthoDB" id="31247at2157"/>
<dbReference type="Gene3D" id="3.40.50.10900">
    <property type="entry name" value="PAC-like subunit"/>
    <property type="match status" value="1"/>
</dbReference>
<name>A0A830GUJ8_9CREN</name>
<dbReference type="InterPro" id="IPR019151">
    <property type="entry name" value="Proteasome_assmbl_chaperone_2"/>
</dbReference>
<evidence type="ECO:0000313" key="1">
    <source>
        <dbReference type="EMBL" id="GGP19829.1"/>
    </source>
</evidence>
<organism evidence="1 2">
    <name type="scientific">Thermocladium modestius</name>
    <dbReference type="NCBI Taxonomy" id="62609"/>
    <lineage>
        <taxon>Archaea</taxon>
        <taxon>Thermoproteota</taxon>
        <taxon>Thermoprotei</taxon>
        <taxon>Thermoproteales</taxon>
        <taxon>Thermoproteaceae</taxon>
        <taxon>Thermocladium</taxon>
    </lineage>
</organism>
<proteinExistence type="predicted"/>
<dbReference type="GO" id="GO:0016874">
    <property type="term" value="F:ligase activity"/>
    <property type="evidence" value="ECO:0007669"/>
    <property type="project" value="UniProtKB-KW"/>
</dbReference>
<dbReference type="PANTHER" id="PTHR35610">
    <property type="entry name" value="3-ISOPROPYLMALATE DEHYDRATASE-RELATED"/>
    <property type="match status" value="1"/>
</dbReference>
<reference evidence="1" key="2">
    <citation type="submission" date="2020-09" db="EMBL/GenBank/DDBJ databases">
        <authorList>
            <person name="Sun Q."/>
            <person name="Ohkuma M."/>
        </authorList>
    </citation>
    <scope>NUCLEOTIDE SEQUENCE</scope>
    <source>
        <strain evidence="1">JCM 10088</strain>
    </source>
</reference>
<dbReference type="SUPFAM" id="SSF159659">
    <property type="entry name" value="Cgl1923-like"/>
    <property type="match status" value="1"/>
</dbReference>
<keyword evidence="1" id="KW-0436">Ligase</keyword>
<keyword evidence="2" id="KW-1185">Reference proteome</keyword>
<dbReference type="InterPro" id="IPR038389">
    <property type="entry name" value="PSMG2_sf"/>
</dbReference>
<accession>A0A830GUJ8</accession>
<dbReference type="Proteomes" id="UP000610960">
    <property type="component" value="Unassembled WGS sequence"/>
</dbReference>
<dbReference type="RefSeq" id="WP_188595869.1">
    <property type="nucleotide sequence ID" value="NZ_BMNL01000001.1"/>
</dbReference>
<gene>
    <name evidence="1" type="ORF">GCM10007981_05090</name>
</gene>
<comment type="caution">
    <text evidence="1">The sequence shown here is derived from an EMBL/GenBank/DDBJ whole genome shotgun (WGS) entry which is preliminary data.</text>
</comment>
<dbReference type="PANTHER" id="PTHR35610:SF3">
    <property type="entry name" value="PROTEASOME ASSEMBLY CHAPERONE FAMILY PROTEIN"/>
    <property type="match status" value="1"/>
</dbReference>
<dbReference type="EMBL" id="BMNL01000001">
    <property type="protein sequence ID" value="GGP19829.1"/>
    <property type="molecule type" value="Genomic_DNA"/>
</dbReference>
<dbReference type="AlphaFoldDB" id="A0A830GUJ8"/>